<dbReference type="Gene3D" id="3.90.660.10">
    <property type="match status" value="1"/>
</dbReference>
<dbReference type="Proteomes" id="UP000037460">
    <property type="component" value="Unassembled WGS sequence"/>
</dbReference>
<dbReference type="Pfam" id="PF01593">
    <property type="entry name" value="Amino_oxidase"/>
    <property type="match status" value="1"/>
</dbReference>
<dbReference type="PANTHER" id="PTHR10742">
    <property type="entry name" value="FLAVIN MONOAMINE OXIDASE"/>
    <property type="match status" value="1"/>
</dbReference>
<proteinExistence type="predicted"/>
<sequence length="429" mass="46649">MGLQLVRVPGSATNMSNWDAYDEFGNSADLDGKRRTLANNVTTCISKGVDSGRFSNTSAVDAASECGWAPNPDGLDSAIEWQLFTGESGLPVSKMRAENYLPDPTYGDFGADDFFFKNQDPLGYSTVIHAVADGALDGGAKALDKGRLVLGAEVDRIELECDYVTVRSKDGRSWHSLHVISTLPLGVLQRRPEIFTPPMLTGQREALGRISMSNYTKIHAQWDEVWWNASVYKWVQANDGFNGGTLPSVRNLAHASVLPSSRTLLFDLGDPQASEWEQLDDDAAKAKLVAELQRVHPGKAIPLPSAFHMTRHSIDPLSYGAYSDWGDSTAEDHLRAGMPLSAPTPPASGQFPPRACPPRVWLSGEALCPRYNGFVHGGLISGRRDATRVLAALGVNGSFAANDGCDMTLGRDQMKRGRAVLRWRASFAR</sequence>
<name>A0A0M0JBW6_9EUKA</name>
<dbReference type="InterPro" id="IPR050281">
    <property type="entry name" value="Flavin_monoamine_oxidase"/>
</dbReference>
<dbReference type="AlphaFoldDB" id="A0A0M0JBW6"/>
<evidence type="ECO:0000259" key="1">
    <source>
        <dbReference type="Pfam" id="PF01593"/>
    </source>
</evidence>
<dbReference type="EMBL" id="JWZX01003150">
    <property type="protein sequence ID" value="KOO23872.1"/>
    <property type="molecule type" value="Genomic_DNA"/>
</dbReference>
<dbReference type="SUPFAM" id="SSF54373">
    <property type="entry name" value="FAD-linked reductases, C-terminal domain"/>
    <property type="match status" value="1"/>
</dbReference>
<accession>A0A0M0JBW6</accession>
<feature type="domain" description="Amine oxidase" evidence="1">
    <location>
        <begin position="121"/>
        <end position="390"/>
    </location>
</feature>
<dbReference type="GO" id="GO:0006598">
    <property type="term" value="P:polyamine catabolic process"/>
    <property type="evidence" value="ECO:0007669"/>
    <property type="project" value="TreeGrafter"/>
</dbReference>
<comment type="caution">
    <text evidence="2">The sequence shown here is derived from an EMBL/GenBank/DDBJ whole genome shotgun (WGS) entry which is preliminary data.</text>
</comment>
<dbReference type="Gene3D" id="3.50.50.60">
    <property type="entry name" value="FAD/NAD(P)-binding domain"/>
    <property type="match status" value="1"/>
</dbReference>
<dbReference type="SUPFAM" id="SSF51905">
    <property type="entry name" value="FAD/NAD(P)-binding domain"/>
    <property type="match status" value="1"/>
</dbReference>
<keyword evidence="3" id="KW-1185">Reference proteome</keyword>
<organism evidence="2 3">
    <name type="scientific">Chrysochromulina tobinii</name>
    <dbReference type="NCBI Taxonomy" id="1460289"/>
    <lineage>
        <taxon>Eukaryota</taxon>
        <taxon>Haptista</taxon>
        <taxon>Haptophyta</taxon>
        <taxon>Prymnesiophyceae</taxon>
        <taxon>Prymnesiales</taxon>
        <taxon>Chrysochromulinaceae</taxon>
        <taxon>Chrysochromulina</taxon>
    </lineage>
</organism>
<reference evidence="3" key="1">
    <citation type="journal article" date="2015" name="PLoS Genet.">
        <title>Genome Sequence and Transcriptome Analyses of Chrysochromulina tobin: Metabolic Tools for Enhanced Algal Fitness in the Prominent Order Prymnesiales (Haptophyceae).</title>
        <authorList>
            <person name="Hovde B.T."/>
            <person name="Deodato C.R."/>
            <person name="Hunsperger H.M."/>
            <person name="Ryken S.A."/>
            <person name="Yost W."/>
            <person name="Jha R.K."/>
            <person name="Patterson J."/>
            <person name="Monnat R.J. Jr."/>
            <person name="Barlow S.B."/>
            <person name="Starkenburg S.R."/>
            <person name="Cattolico R.A."/>
        </authorList>
    </citation>
    <scope>NUCLEOTIDE SEQUENCE</scope>
    <source>
        <strain evidence="3">CCMP291</strain>
    </source>
</reference>
<evidence type="ECO:0000313" key="2">
    <source>
        <dbReference type="EMBL" id="KOO23872.1"/>
    </source>
</evidence>
<gene>
    <name evidence="2" type="ORF">Ctob_007251</name>
</gene>
<protein>
    <submittedName>
        <fullName evidence="2">Flavin containing polyamine</fullName>
    </submittedName>
</protein>
<dbReference type="GO" id="GO:0016491">
    <property type="term" value="F:oxidoreductase activity"/>
    <property type="evidence" value="ECO:0007669"/>
    <property type="project" value="InterPro"/>
</dbReference>
<dbReference type="InterPro" id="IPR002937">
    <property type="entry name" value="Amino_oxidase"/>
</dbReference>
<dbReference type="OrthoDB" id="7777654at2759"/>
<dbReference type="PANTHER" id="PTHR10742:SF313">
    <property type="entry name" value="AMINE OXIDASE"/>
    <property type="match status" value="1"/>
</dbReference>
<evidence type="ECO:0000313" key="3">
    <source>
        <dbReference type="Proteomes" id="UP000037460"/>
    </source>
</evidence>
<dbReference type="InterPro" id="IPR036188">
    <property type="entry name" value="FAD/NAD-bd_sf"/>
</dbReference>